<dbReference type="EMBL" id="LXQA010141890">
    <property type="protein sequence ID" value="MCI24510.1"/>
    <property type="molecule type" value="Genomic_DNA"/>
</dbReference>
<dbReference type="PANTHER" id="PTHR45136:SF2">
    <property type="entry name" value="ABC TRANSPORTER DOMAIN-CONTAINING PROTEIN"/>
    <property type="match status" value="1"/>
</dbReference>
<dbReference type="GO" id="GO:0140359">
    <property type="term" value="F:ABC-type transporter activity"/>
    <property type="evidence" value="ECO:0007669"/>
    <property type="project" value="InterPro"/>
</dbReference>
<accession>A0A392QLG6</accession>
<keyword evidence="5 8" id="KW-1133">Transmembrane helix</keyword>
<feature type="transmembrane region" description="Helical" evidence="8">
    <location>
        <begin position="81"/>
        <end position="105"/>
    </location>
</feature>
<dbReference type="PANTHER" id="PTHR45136">
    <property type="entry name" value="ABC TRANSPORTER DOMAIN-CONTAINING PROTEIN"/>
    <property type="match status" value="1"/>
</dbReference>
<evidence type="ECO:0000256" key="8">
    <source>
        <dbReference type="SAM" id="Phobius"/>
    </source>
</evidence>
<evidence type="ECO:0000313" key="10">
    <source>
        <dbReference type="EMBL" id="MCI24510.1"/>
    </source>
</evidence>
<evidence type="ECO:0000256" key="2">
    <source>
        <dbReference type="ARBA" id="ARBA00022448"/>
    </source>
</evidence>
<evidence type="ECO:0000313" key="11">
    <source>
        <dbReference type="Proteomes" id="UP000265520"/>
    </source>
</evidence>
<keyword evidence="6 8" id="KW-0472">Membrane</keyword>
<dbReference type="Proteomes" id="UP000265520">
    <property type="component" value="Unassembled WGS sequence"/>
</dbReference>
<keyword evidence="4" id="KW-0677">Repeat</keyword>
<keyword evidence="7" id="KW-0325">Glycoprotein</keyword>
<evidence type="ECO:0000259" key="9">
    <source>
        <dbReference type="PROSITE" id="PS50929"/>
    </source>
</evidence>
<comment type="caution">
    <text evidence="10">The sequence shown here is derived from an EMBL/GenBank/DDBJ whole genome shotgun (WGS) entry which is preliminary data.</text>
</comment>
<dbReference type="Pfam" id="PF00664">
    <property type="entry name" value="ABC_membrane"/>
    <property type="match status" value="1"/>
</dbReference>
<reference evidence="10 11" key="1">
    <citation type="journal article" date="2018" name="Front. Plant Sci.">
        <title>Red Clover (Trifolium pratense) and Zigzag Clover (T. medium) - A Picture of Genomic Similarities and Differences.</title>
        <authorList>
            <person name="Dluhosova J."/>
            <person name="Istvanek J."/>
            <person name="Nedelnik J."/>
            <person name="Repkova J."/>
        </authorList>
    </citation>
    <scope>NUCLEOTIDE SEQUENCE [LARGE SCALE GENOMIC DNA]</scope>
    <source>
        <strain evidence="11">cv. 10/8</strain>
        <tissue evidence="10">Leaf</tissue>
    </source>
</reference>
<dbReference type="SUPFAM" id="SSF90123">
    <property type="entry name" value="ABC transporter transmembrane region"/>
    <property type="match status" value="1"/>
</dbReference>
<evidence type="ECO:0000256" key="1">
    <source>
        <dbReference type="ARBA" id="ARBA00007577"/>
    </source>
</evidence>
<evidence type="ECO:0000256" key="7">
    <source>
        <dbReference type="ARBA" id="ARBA00023180"/>
    </source>
</evidence>
<protein>
    <submittedName>
        <fullName evidence="10">ABC transporter B family member</fullName>
    </submittedName>
</protein>
<sequence length="188" mass="20315">SIVLSERRSSHRSLSLRSISQVSSGGGDSGRHSFTASFGVPTTIVGFSETADGGTQAPPSKVSSPPEVPLYRLAYLNKPEVPALLIGTIAAVLQGVILPVFGLLLSKMISIFYEPADELRHDAKIWASVFVGLGVASLFIFPTRFYFFGIAGGKLIKRIRKMCFEKVIHMEVSWFDEAEHSSGAIGAR</sequence>
<dbReference type="AlphaFoldDB" id="A0A392QLG6"/>
<feature type="non-terminal residue" evidence="10">
    <location>
        <position position="1"/>
    </location>
</feature>
<keyword evidence="11" id="KW-1185">Reference proteome</keyword>
<dbReference type="InterPro" id="IPR036640">
    <property type="entry name" value="ABC1_TM_sf"/>
</dbReference>
<feature type="transmembrane region" description="Helical" evidence="8">
    <location>
        <begin position="125"/>
        <end position="152"/>
    </location>
</feature>
<keyword evidence="3 8" id="KW-0812">Transmembrane</keyword>
<keyword evidence="2" id="KW-0813">Transport</keyword>
<dbReference type="InterPro" id="IPR011527">
    <property type="entry name" value="ABC1_TM_dom"/>
</dbReference>
<proteinExistence type="inferred from homology"/>
<evidence type="ECO:0000256" key="3">
    <source>
        <dbReference type="ARBA" id="ARBA00022692"/>
    </source>
</evidence>
<evidence type="ECO:0000256" key="5">
    <source>
        <dbReference type="ARBA" id="ARBA00022989"/>
    </source>
</evidence>
<dbReference type="GO" id="GO:0005524">
    <property type="term" value="F:ATP binding"/>
    <property type="evidence" value="ECO:0007669"/>
    <property type="project" value="InterPro"/>
</dbReference>
<organism evidence="10 11">
    <name type="scientific">Trifolium medium</name>
    <dbReference type="NCBI Taxonomy" id="97028"/>
    <lineage>
        <taxon>Eukaryota</taxon>
        <taxon>Viridiplantae</taxon>
        <taxon>Streptophyta</taxon>
        <taxon>Embryophyta</taxon>
        <taxon>Tracheophyta</taxon>
        <taxon>Spermatophyta</taxon>
        <taxon>Magnoliopsida</taxon>
        <taxon>eudicotyledons</taxon>
        <taxon>Gunneridae</taxon>
        <taxon>Pentapetalae</taxon>
        <taxon>rosids</taxon>
        <taxon>fabids</taxon>
        <taxon>Fabales</taxon>
        <taxon>Fabaceae</taxon>
        <taxon>Papilionoideae</taxon>
        <taxon>50 kb inversion clade</taxon>
        <taxon>NPAAA clade</taxon>
        <taxon>Hologalegina</taxon>
        <taxon>IRL clade</taxon>
        <taxon>Trifolieae</taxon>
        <taxon>Trifolium</taxon>
    </lineage>
</organism>
<comment type="similarity">
    <text evidence="1">Belongs to the ABC transporter superfamily. ABCB family. Multidrug resistance exporter (TC 3.A.1.201) subfamily.</text>
</comment>
<feature type="non-terminal residue" evidence="10">
    <location>
        <position position="188"/>
    </location>
</feature>
<evidence type="ECO:0000256" key="6">
    <source>
        <dbReference type="ARBA" id="ARBA00023136"/>
    </source>
</evidence>
<evidence type="ECO:0000256" key="4">
    <source>
        <dbReference type="ARBA" id="ARBA00022737"/>
    </source>
</evidence>
<dbReference type="PROSITE" id="PS50929">
    <property type="entry name" value="ABC_TM1F"/>
    <property type="match status" value="1"/>
</dbReference>
<dbReference type="Gene3D" id="1.20.1560.10">
    <property type="entry name" value="ABC transporter type 1, transmembrane domain"/>
    <property type="match status" value="1"/>
</dbReference>
<feature type="domain" description="ABC transmembrane type-1" evidence="9">
    <location>
        <begin position="85"/>
        <end position="188"/>
    </location>
</feature>
<name>A0A392QLG6_9FABA</name>
<dbReference type="GO" id="GO:0016020">
    <property type="term" value="C:membrane"/>
    <property type="evidence" value="ECO:0007669"/>
    <property type="project" value="InterPro"/>
</dbReference>